<dbReference type="Pfam" id="PF05065">
    <property type="entry name" value="Phage_capsid"/>
    <property type="match status" value="1"/>
</dbReference>
<proteinExistence type="predicted"/>
<keyword evidence="2" id="KW-0175">Coiled coil</keyword>
<dbReference type="InterPro" id="IPR054612">
    <property type="entry name" value="Phage_capsid-like_C"/>
</dbReference>
<dbReference type="EMBL" id="JX649911">
    <property type="protein sequence ID" value="AGC72790.1"/>
    <property type="molecule type" value="Genomic_DNA"/>
</dbReference>
<sequence length="463" mass="50215">MSTASEMLARLIAKQGEARKAREGLQSKREAIVQMADDEGRADLNESEDSEFQDLTEQIRALDEEIATRAERVAELSDEEKRNADAAMAFRQAEIATSRTKVINEARTYEQGNGRSYLQDLLKSSVQGDPEARARLDRHASEVLVDPEYRDVNRTDGTGGYFVPPLWLSDYVELARAGRPTANLVTNLALPPGTDSINIPKINSGTATAIQAADNSAVQETDLTDTSVQANVKTIAGQQDIAIQLLDQSPFNFDQVVFADLAADYATQVNRQVLSGQNSGNEVKGILASSGVNTVAYTDTTPTVAELYPKVADAIQKIHTSRYMAPSVIIMHPRRWAWLLAALDTTNRPLVVPNAQGPSNAFATFGEVASQQVVGQFQGLPVVTDPSIPTTFGAGTNEDVIVVMRASDCILYESSLRTRVLPEVGSGTLTVRLQVYGYMAFTAERQPKGISVVWGSGLSTPTF</sequence>
<feature type="coiled-coil region" evidence="2">
    <location>
        <begin position="45"/>
        <end position="79"/>
    </location>
</feature>
<evidence type="ECO:0000259" key="3">
    <source>
        <dbReference type="Pfam" id="PF05065"/>
    </source>
</evidence>
<dbReference type="SUPFAM" id="SSF56563">
    <property type="entry name" value="Major capsid protein gp5"/>
    <property type="match status" value="1"/>
</dbReference>
<organism evidence="4">
    <name type="scientific">uncultured bacterium A1Q1_fos_2101</name>
    <dbReference type="NCBI Taxonomy" id="1256561"/>
    <lineage>
        <taxon>Bacteria</taxon>
        <taxon>environmental samples</taxon>
    </lineage>
</organism>
<dbReference type="Gene3D" id="3.30.2400.10">
    <property type="entry name" value="Major capsid protein gp5"/>
    <property type="match status" value="1"/>
</dbReference>
<protein>
    <submittedName>
        <fullName evidence="4">Phage-related major capsid protein</fullName>
    </submittedName>
</protein>
<reference evidence="4" key="1">
    <citation type="submission" date="2012-09" db="EMBL/GenBank/DDBJ databases">
        <title>Metagenomic Characterization of a Microbial Community in Wastewater Detects High Levels of Antibiotic Resistance.</title>
        <authorList>
            <person name="Abrams M."/>
            <person name="Caldwell A."/>
            <person name="Vandaei E."/>
            <person name="Lee W."/>
            <person name="Perrott J."/>
            <person name="Khan S.Y."/>
            <person name="Ta J."/>
            <person name="Romero D."/>
            <person name="Nguyen V."/>
            <person name="Pourmand N."/>
            <person name="Ouverney C.C."/>
        </authorList>
    </citation>
    <scope>NUCLEOTIDE SEQUENCE</scope>
</reference>
<dbReference type="AlphaFoldDB" id="L7W2C9"/>
<comment type="subcellular location">
    <subcellularLocation>
        <location evidence="1">Virion</location>
    </subcellularLocation>
</comment>
<evidence type="ECO:0000313" key="4">
    <source>
        <dbReference type="EMBL" id="AGC72790.1"/>
    </source>
</evidence>
<accession>L7W2C9</accession>
<dbReference type="NCBIfam" id="TIGR01554">
    <property type="entry name" value="major_cap_HK97"/>
    <property type="match status" value="1"/>
</dbReference>
<dbReference type="InterPro" id="IPR024455">
    <property type="entry name" value="Phage_capsid"/>
</dbReference>
<evidence type="ECO:0000256" key="1">
    <source>
        <dbReference type="ARBA" id="ARBA00004328"/>
    </source>
</evidence>
<feature type="domain" description="Phage capsid-like C-terminal" evidence="3">
    <location>
        <begin position="159"/>
        <end position="414"/>
    </location>
</feature>
<evidence type="ECO:0000256" key="2">
    <source>
        <dbReference type="SAM" id="Coils"/>
    </source>
</evidence>
<name>L7W2C9_9BACT</name>